<evidence type="ECO:0000313" key="3">
    <source>
        <dbReference type="Proteomes" id="UP000256913"/>
    </source>
</evidence>
<keyword evidence="1" id="KW-1133">Transmembrane helix</keyword>
<name>A0A3D9ZJ46_9ACTN</name>
<keyword evidence="1" id="KW-0812">Transmembrane</keyword>
<keyword evidence="3" id="KW-1185">Reference proteome</keyword>
<feature type="transmembrane region" description="Helical" evidence="1">
    <location>
        <begin position="79"/>
        <end position="98"/>
    </location>
</feature>
<accession>A0A3D9ZJ46</accession>
<evidence type="ECO:0000313" key="2">
    <source>
        <dbReference type="EMBL" id="REF97241.1"/>
    </source>
</evidence>
<dbReference type="Proteomes" id="UP000256913">
    <property type="component" value="Unassembled WGS sequence"/>
</dbReference>
<evidence type="ECO:0000256" key="1">
    <source>
        <dbReference type="SAM" id="Phobius"/>
    </source>
</evidence>
<comment type="caution">
    <text evidence="2">The sequence shown here is derived from an EMBL/GenBank/DDBJ whole genome shotgun (WGS) entry which is preliminary data.</text>
</comment>
<organism evidence="2 3">
    <name type="scientific">Asanoa ferruginea</name>
    <dbReference type="NCBI Taxonomy" id="53367"/>
    <lineage>
        <taxon>Bacteria</taxon>
        <taxon>Bacillati</taxon>
        <taxon>Actinomycetota</taxon>
        <taxon>Actinomycetes</taxon>
        <taxon>Micromonosporales</taxon>
        <taxon>Micromonosporaceae</taxon>
        <taxon>Asanoa</taxon>
    </lineage>
</organism>
<feature type="transmembrane region" description="Helical" evidence="1">
    <location>
        <begin position="46"/>
        <end position="67"/>
    </location>
</feature>
<dbReference type="AlphaFoldDB" id="A0A3D9ZJ46"/>
<proteinExistence type="predicted"/>
<keyword evidence="1" id="KW-0472">Membrane</keyword>
<sequence>MADCTRECSPSVRLPRAPEQLCRTARRYRGGVSENPAETAPSTLRAAVWLLFAEAAGMVALTLYLGFESATADSVDLTSALLLTVFAALGAVALFFIGRLLTAGRAGARAPAIVLQLMLCAVGYYMIQGGLAWLGVLLIALGLLICGLLVAPASNKALGVG</sequence>
<feature type="transmembrane region" description="Helical" evidence="1">
    <location>
        <begin position="110"/>
        <end position="127"/>
    </location>
</feature>
<gene>
    <name evidence="2" type="ORF">DFJ67_3238</name>
</gene>
<protein>
    <submittedName>
        <fullName evidence="2">Uncharacterized protein</fullName>
    </submittedName>
</protein>
<feature type="transmembrane region" description="Helical" evidence="1">
    <location>
        <begin position="133"/>
        <end position="151"/>
    </location>
</feature>
<reference evidence="2 3" key="1">
    <citation type="submission" date="2018-08" db="EMBL/GenBank/DDBJ databases">
        <title>Sequencing the genomes of 1000 actinobacteria strains.</title>
        <authorList>
            <person name="Klenk H.-P."/>
        </authorList>
    </citation>
    <scope>NUCLEOTIDE SEQUENCE [LARGE SCALE GENOMIC DNA]</scope>
    <source>
        <strain evidence="2 3">DSM 44099</strain>
    </source>
</reference>
<dbReference type="EMBL" id="QUMQ01000001">
    <property type="protein sequence ID" value="REF97241.1"/>
    <property type="molecule type" value="Genomic_DNA"/>
</dbReference>